<dbReference type="PANTHER" id="PTHR43031:SF1">
    <property type="entry name" value="PYRIDINE NUCLEOTIDE-DISULPHIDE OXIDOREDUCTASE"/>
    <property type="match status" value="1"/>
</dbReference>
<accession>A0ABN6MSI4</accession>
<proteinExistence type="predicted"/>
<dbReference type="PANTHER" id="PTHR43031">
    <property type="entry name" value="FAD-DEPENDENT OXIDOREDUCTASE"/>
    <property type="match status" value="1"/>
</dbReference>
<organism evidence="2 3">
    <name type="scientific">Anaeromyxobacter oryzae</name>
    <dbReference type="NCBI Taxonomy" id="2918170"/>
    <lineage>
        <taxon>Bacteria</taxon>
        <taxon>Pseudomonadati</taxon>
        <taxon>Myxococcota</taxon>
        <taxon>Myxococcia</taxon>
        <taxon>Myxococcales</taxon>
        <taxon>Cystobacterineae</taxon>
        <taxon>Anaeromyxobacteraceae</taxon>
        <taxon>Anaeromyxobacter</taxon>
    </lineage>
</organism>
<dbReference type="Pfam" id="PF00581">
    <property type="entry name" value="Rhodanese"/>
    <property type="match status" value="1"/>
</dbReference>
<evidence type="ECO:0000313" key="2">
    <source>
        <dbReference type="EMBL" id="BDG02857.1"/>
    </source>
</evidence>
<reference evidence="3" key="1">
    <citation type="journal article" date="2022" name="Int. J. Syst. Evol. Microbiol.">
        <title>Anaeromyxobacter oryzae sp. nov., Anaeromyxobacter diazotrophicus sp. nov. and Anaeromyxobacter paludicola sp. nov., isolated from paddy soils.</title>
        <authorList>
            <person name="Itoh H."/>
            <person name="Xu Z."/>
            <person name="Mise K."/>
            <person name="Masuda Y."/>
            <person name="Ushijima N."/>
            <person name="Hayakawa C."/>
            <person name="Shiratori Y."/>
            <person name="Senoo K."/>
        </authorList>
    </citation>
    <scope>NUCLEOTIDE SEQUENCE [LARGE SCALE GENOMIC DNA]</scope>
    <source>
        <strain evidence="3">Red232</strain>
    </source>
</reference>
<sequence length="138" mass="15394">MKSYDFEEAARHFRHKVAFTTGTHEVLGMIDRGRDVVIVDVRMPVDWRKGHIPGAVNLPNGQWDRPRGLAKDKLNVLYCYSQTCHLAAEAAVRLLAQGYPVIEMEGGFATWEAAGYPIESAEADASPRRDVQEPARAT</sequence>
<keyword evidence="3" id="KW-1185">Reference proteome</keyword>
<dbReference type="SMART" id="SM00450">
    <property type="entry name" value="RHOD"/>
    <property type="match status" value="1"/>
</dbReference>
<feature type="domain" description="Rhodanese" evidence="1">
    <location>
        <begin position="32"/>
        <end position="120"/>
    </location>
</feature>
<dbReference type="SUPFAM" id="SSF52821">
    <property type="entry name" value="Rhodanese/Cell cycle control phosphatase"/>
    <property type="match status" value="1"/>
</dbReference>
<evidence type="ECO:0000313" key="3">
    <source>
        <dbReference type="Proteomes" id="UP001162891"/>
    </source>
</evidence>
<gene>
    <name evidence="2" type="ORF">AMOR_18530</name>
</gene>
<dbReference type="PROSITE" id="PS50206">
    <property type="entry name" value="RHODANESE_3"/>
    <property type="match status" value="1"/>
</dbReference>
<dbReference type="RefSeq" id="WP_248360537.1">
    <property type="nucleotide sequence ID" value="NZ_AP025591.1"/>
</dbReference>
<dbReference type="InterPro" id="IPR036873">
    <property type="entry name" value="Rhodanese-like_dom_sf"/>
</dbReference>
<dbReference type="Proteomes" id="UP001162891">
    <property type="component" value="Chromosome"/>
</dbReference>
<name>A0ABN6MSI4_9BACT</name>
<dbReference type="EMBL" id="AP025591">
    <property type="protein sequence ID" value="BDG02857.1"/>
    <property type="molecule type" value="Genomic_DNA"/>
</dbReference>
<protein>
    <recommendedName>
        <fullName evidence="1">Rhodanese domain-containing protein</fullName>
    </recommendedName>
</protein>
<dbReference type="Gene3D" id="3.40.250.10">
    <property type="entry name" value="Rhodanese-like domain"/>
    <property type="match status" value="1"/>
</dbReference>
<dbReference type="InterPro" id="IPR001763">
    <property type="entry name" value="Rhodanese-like_dom"/>
</dbReference>
<dbReference type="InterPro" id="IPR050229">
    <property type="entry name" value="GlpE_sulfurtransferase"/>
</dbReference>
<evidence type="ECO:0000259" key="1">
    <source>
        <dbReference type="PROSITE" id="PS50206"/>
    </source>
</evidence>